<dbReference type="RefSeq" id="WP_242874034.1">
    <property type="nucleotide sequence ID" value="NZ_FNJM01000029.1"/>
</dbReference>
<gene>
    <name evidence="2" type="ORF">SAMN04488529_1296</name>
</gene>
<dbReference type="InterPro" id="IPR008965">
    <property type="entry name" value="CBM2/CBM3_carb-bd_dom_sf"/>
</dbReference>
<organism evidence="2 3">
    <name type="scientific">Clostridium gasigenes</name>
    <dbReference type="NCBI Taxonomy" id="94869"/>
    <lineage>
        <taxon>Bacteria</taxon>
        <taxon>Bacillati</taxon>
        <taxon>Bacillota</taxon>
        <taxon>Clostridia</taxon>
        <taxon>Eubacteriales</taxon>
        <taxon>Clostridiaceae</taxon>
        <taxon>Clostridium</taxon>
    </lineage>
</organism>
<dbReference type="STRING" id="94869.SAMN04488529_1296"/>
<dbReference type="GO" id="GO:0000272">
    <property type="term" value="P:polysaccharide catabolic process"/>
    <property type="evidence" value="ECO:0007669"/>
    <property type="project" value="InterPro"/>
</dbReference>
<accession>A0A1H0W2U6</accession>
<keyword evidence="3" id="KW-1185">Reference proteome</keyword>
<feature type="domain" description="Cohesin" evidence="1">
    <location>
        <begin position="49"/>
        <end position="143"/>
    </location>
</feature>
<dbReference type="AlphaFoldDB" id="A0A1H0W2U6"/>
<dbReference type="Gene3D" id="2.60.40.680">
    <property type="match status" value="1"/>
</dbReference>
<dbReference type="CDD" id="cd08547">
    <property type="entry name" value="Type_II_cohesin"/>
    <property type="match status" value="1"/>
</dbReference>
<protein>
    <submittedName>
        <fullName evidence="2">Cohesin domain-containing protein</fullName>
    </submittedName>
</protein>
<dbReference type="Pfam" id="PF00963">
    <property type="entry name" value="Cohesin"/>
    <property type="match status" value="1"/>
</dbReference>
<dbReference type="SUPFAM" id="SSF49384">
    <property type="entry name" value="Carbohydrate-binding domain"/>
    <property type="match status" value="1"/>
</dbReference>
<dbReference type="EMBL" id="FNJM01000029">
    <property type="protein sequence ID" value="SDP85057.1"/>
    <property type="molecule type" value="Genomic_DNA"/>
</dbReference>
<sequence length="212" mass="22612">MKLNIKLKLKTLFIILCFSMLFQLLGTSFVITNAATTTPAKVSYTINGEAKIGNTIDIAVNISNITNFYGGSVDFAYDTSLLEVQSITKGDIFGTNKVSEPVKGVSTGLASIGLTLTGANAGVSTNGTLAIIKAKVLKEGTINIKTTPLNVLISPIAFNSRVKLSDNNGNFITYIGEDKVITLINTIPEPLPVLTAGVYENNDSKLSYTPNW</sequence>
<evidence type="ECO:0000313" key="3">
    <source>
        <dbReference type="Proteomes" id="UP000198597"/>
    </source>
</evidence>
<dbReference type="GO" id="GO:0030246">
    <property type="term" value="F:carbohydrate binding"/>
    <property type="evidence" value="ECO:0007669"/>
    <property type="project" value="InterPro"/>
</dbReference>
<dbReference type="Proteomes" id="UP000198597">
    <property type="component" value="Unassembled WGS sequence"/>
</dbReference>
<evidence type="ECO:0000313" key="2">
    <source>
        <dbReference type="EMBL" id="SDP85057.1"/>
    </source>
</evidence>
<proteinExistence type="predicted"/>
<name>A0A1H0W2U6_9CLOT</name>
<reference evidence="2 3" key="1">
    <citation type="submission" date="2016-10" db="EMBL/GenBank/DDBJ databases">
        <authorList>
            <person name="de Groot N.N."/>
        </authorList>
    </citation>
    <scope>NUCLEOTIDE SEQUENCE [LARGE SCALE GENOMIC DNA]</scope>
    <source>
        <strain evidence="2 3">DSM 12272</strain>
    </source>
</reference>
<evidence type="ECO:0000259" key="1">
    <source>
        <dbReference type="Pfam" id="PF00963"/>
    </source>
</evidence>
<feature type="non-terminal residue" evidence="2">
    <location>
        <position position="212"/>
    </location>
</feature>
<dbReference type="InterPro" id="IPR002102">
    <property type="entry name" value="Cohesin_dom"/>
</dbReference>